<dbReference type="InterPro" id="IPR017569">
    <property type="entry name" value="Enoyl_ACP_red-II_put"/>
</dbReference>
<keyword evidence="3" id="KW-0560">Oxidoreductase</keyword>
<accession>A0A7V3YLV7</accession>
<protein>
    <submittedName>
        <fullName evidence="4">Enoyl-[acyl-carrier-protein] reductase FabK</fullName>
    </submittedName>
</protein>
<dbReference type="SUPFAM" id="SSF51412">
    <property type="entry name" value="Inosine monophosphate dehydrogenase (IMPDH)"/>
    <property type="match status" value="1"/>
</dbReference>
<keyword evidence="2" id="KW-0288">FMN</keyword>
<dbReference type="EMBL" id="DTEN01000213">
    <property type="protein sequence ID" value="HGI75070.1"/>
    <property type="molecule type" value="Genomic_DNA"/>
</dbReference>
<gene>
    <name evidence="4" type="primary">fabK</name>
    <name evidence="4" type="ORF">ENU96_05275</name>
</gene>
<dbReference type="NCBIfam" id="TIGR03151">
    <property type="entry name" value="enACPred_II"/>
    <property type="match status" value="1"/>
</dbReference>
<dbReference type="InterPro" id="IPR013785">
    <property type="entry name" value="Aldolase_TIM"/>
</dbReference>
<evidence type="ECO:0000256" key="1">
    <source>
        <dbReference type="ARBA" id="ARBA00022630"/>
    </source>
</evidence>
<dbReference type="CDD" id="cd04730">
    <property type="entry name" value="NPD_like"/>
    <property type="match status" value="1"/>
</dbReference>
<dbReference type="PANTHER" id="PTHR32332">
    <property type="entry name" value="2-NITROPROPANE DIOXYGENASE"/>
    <property type="match status" value="1"/>
</dbReference>
<proteinExistence type="predicted"/>
<evidence type="ECO:0000256" key="2">
    <source>
        <dbReference type="ARBA" id="ARBA00022643"/>
    </source>
</evidence>
<name>A0A7V3YLV7_9BACT</name>
<comment type="caution">
    <text evidence="4">The sequence shown here is derived from an EMBL/GenBank/DDBJ whole genome shotgun (WGS) entry which is preliminary data.</text>
</comment>
<reference evidence="4" key="1">
    <citation type="journal article" date="2020" name="mSystems">
        <title>Genome- and Community-Level Interaction Insights into Carbon Utilization and Element Cycling Functions of Hydrothermarchaeota in Hydrothermal Sediment.</title>
        <authorList>
            <person name="Zhou Z."/>
            <person name="Liu Y."/>
            <person name="Xu W."/>
            <person name="Pan J."/>
            <person name="Luo Z.H."/>
            <person name="Li M."/>
        </authorList>
    </citation>
    <scope>NUCLEOTIDE SEQUENCE [LARGE SCALE GENOMIC DNA]</scope>
    <source>
        <strain evidence="4">SpSt-716</strain>
    </source>
</reference>
<organism evidence="4">
    <name type="scientific">Candidatus Caldatribacterium californiense</name>
    <dbReference type="NCBI Taxonomy" id="1454726"/>
    <lineage>
        <taxon>Bacteria</taxon>
        <taxon>Pseudomonadati</taxon>
        <taxon>Atribacterota</taxon>
        <taxon>Atribacteria</taxon>
        <taxon>Atribacterales</taxon>
        <taxon>Candidatus Caldatribacteriaceae</taxon>
        <taxon>Candidatus Caldatribacterium</taxon>
    </lineage>
</organism>
<evidence type="ECO:0000313" key="4">
    <source>
        <dbReference type="EMBL" id="HGI75070.1"/>
    </source>
</evidence>
<dbReference type="Pfam" id="PF03060">
    <property type="entry name" value="NMO"/>
    <property type="match status" value="1"/>
</dbReference>
<dbReference type="PANTHER" id="PTHR32332:SF20">
    <property type="entry name" value="2-NITROPROPANE DIOXYGENASE-LIKE PROTEIN"/>
    <property type="match status" value="1"/>
</dbReference>
<dbReference type="AlphaFoldDB" id="A0A7V3YLV7"/>
<sequence length="314" mass="33506">MKTRVTELLGIQYPILQGGMAWVATAPLVAAVSEAGGLGIIGSGGMTGEELREEIRRVRSLTDRPFGVNLMLLSPHIEDQIRVVKEERVPVVTTGAGNPGPLVEEFARLGIVLIPVVASVALAKRLERYGVQAVIAEGNESGGHVGEVSTLCLVPQVVDAVRVPVIAAGGIGDGRGMAACFALGAEGVQLGTRFICTEECEVHQAYKEAILKAHDRSTVVTGLSTGHPVRCLRNRLTRKFEELEFSGAPREVVEALGVGKLREAAVCGNVEEGSVMCGQVAGLIRDLKPVRKVIEDIMQEFWATLERLKRVGDS</sequence>
<dbReference type="Gene3D" id="3.20.20.70">
    <property type="entry name" value="Aldolase class I"/>
    <property type="match status" value="1"/>
</dbReference>
<keyword evidence="1" id="KW-0285">Flavoprotein</keyword>
<dbReference type="GO" id="GO:0018580">
    <property type="term" value="F:nitronate monooxygenase activity"/>
    <property type="evidence" value="ECO:0007669"/>
    <property type="project" value="InterPro"/>
</dbReference>
<evidence type="ECO:0000256" key="3">
    <source>
        <dbReference type="ARBA" id="ARBA00023002"/>
    </source>
</evidence>
<dbReference type="InterPro" id="IPR004136">
    <property type="entry name" value="NMO"/>
</dbReference>